<gene>
    <name evidence="2" type="ORF">SAY86_025872</name>
</gene>
<keyword evidence="3" id="KW-1185">Reference proteome</keyword>
<reference evidence="2 3" key="1">
    <citation type="journal article" date="2023" name="Hortic Res">
        <title>Pangenome of water caltrop reveals structural variations and asymmetric subgenome divergence after allopolyploidization.</title>
        <authorList>
            <person name="Zhang X."/>
            <person name="Chen Y."/>
            <person name="Wang L."/>
            <person name="Yuan Y."/>
            <person name="Fang M."/>
            <person name="Shi L."/>
            <person name="Lu R."/>
            <person name="Comes H.P."/>
            <person name="Ma Y."/>
            <person name="Chen Y."/>
            <person name="Huang G."/>
            <person name="Zhou Y."/>
            <person name="Zheng Z."/>
            <person name="Qiu Y."/>
        </authorList>
    </citation>
    <scope>NUCLEOTIDE SEQUENCE [LARGE SCALE GENOMIC DNA]</scope>
    <source>
        <strain evidence="2">F231</strain>
    </source>
</reference>
<evidence type="ECO:0000313" key="2">
    <source>
        <dbReference type="EMBL" id="KAK4764782.1"/>
    </source>
</evidence>
<protein>
    <submittedName>
        <fullName evidence="2">Uncharacterized protein</fullName>
    </submittedName>
</protein>
<proteinExistence type="predicted"/>
<evidence type="ECO:0000256" key="1">
    <source>
        <dbReference type="SAM" id="MobiDB-lite"/>
    </source>
</evidence>
<dbReference type="Proteomes" id="UP001346149">
    <property type="component" value="Unassembled WGS sequence"/>
</dbReference>
<feature type="compositionally biased region" description="Basic residues" evidence="1">
    <location>
        <begin position="50"/>
        <end position="68"/>
    </location>
</feature>
<sequence>MSRGTQGLEFAQSRLGVQKQKKKYEYKLWRKTQRESKSEPNQIKEAKTEKTRRRRRRWNKRHKGGRHRGGGEDDGTSRKIVGRGTGITGSPVPISLLLAGPGTRVSRCSVLLGLA</sequence>
<feature type="region of interest" description="Disordered" evidence="1">
    <location>
        <begin position="31"/>
        <end position="92"/>
    </location>
</feature>
<organism evidence="2 3">
    <name type="scientific">Trapa natans</name>
    <name type="common">Water chestnut</name>
    <dbReference type="NCBI Taxonomy" id="22666"/>
    <lineage>
        <taxon>Eukaryota</taxon>
        <taxon>Viridiplantae</taxon>
        <taxon>Streptophyta</taxon>
        <taxon>Embryophyta</taxon>
        <taxon>Tracheophyta</taxon>
        <taxon>Spermatophyta</taxon>
        <taxon>Magnoliopsida</taxon>
        <taxon>eudicotyledons</taxon>
        <taxon>Gunneridae</taxon>
        <taxon>Pentapetalae</taxon>
        <taxon>rosids</taxon>
        <taxon>malvids</taxon>
        <taxon>Myrtales</taxon>
        <taxon>Lythraceae</taxon>
        <taxon>Trapa</taxon>
    </lineage>
</organism>
<comment type="caution">
    <text evidence="2">The sequence shown here is derived from an EMBL/GenBank/DDBJ whole genome shotgun (WGS) entry which is preliminary data.</text>
</comment>
<dbReference type="AlphaFoldDB" id="A0AAN7KKG0"/>
<evidence type="ECO:0000313" key="3">
    <source>
        <dbReference type="Proteomes" id="UP001346149"/>
    </source>
</evidence>
<dbReference type="EMBL" id="JAXQNO010000023">
    <property type="protein sequence ID" value="KAK4764782.1"/>
    <property type="molecule type" value="Genomic_DNA"/>
</dbReference>
<feature type="compositionally biased region" description="Basic and acidic residues" evidence="1">
    <location>
        <begin position="31"/>
        <end position="49"/>
    </location>
</feature>
<name>A0AAN7KKG0_TRANT</name>
<accession>A0AAN7KKG0</accession>